<dbReference type="InterPro" id="IPR003593">
    <property type="entry name" value="AAA+_ATPase"/>
</dbReference>
<keyword evidence="7" id="KW-1185">Reference proteome</keyword>
<comment type="caution">
    <text evidence="6">The sequence shown here is derived from an EMBL/GenBank/DDBJ whole genome shotgun (WGS) entry which is preliminary data.</text>
</comment>
<dbReference type="Gene3D" id="3.40.50.300">
    <property type="entry name" value="P-loop containing nucleotide triphosphate hydrolases"/>
    <property type="match status" value="1"/>
</dbReference>
<proteinExistence type="inferred from homology"/>
<accession>A0A5R8K8U1</accession>
<gene>
    <name evidence="6" type="ORF">FEM03_21205</name>
</gene>
<dbReference type="EMBL" id="VAUV01000020">
    <property type="protein sequence ID" value="TLD68754.1"/>
    <property type="molecule type" value="Genomic_DNA"/>
</dbReference>
<feature type="domain" description="ABC transporter" evidence="5">
    <location>
        <begin position="12"/>
        <end position="242"/>
    </location>
</feature>
<dbReference type="GO" id="GO:0005524">
    <property type="term" value="F:ATP binding"/>
    <property type="evidence" value="ECO:0007669"/>
    <property type="project" value="UniProtKB-KW"/>
</dbReference>
<dbReference type="SUPFAM" id="SSF52540">
    <property type="entry name" value="P-loop containing nucleoside triphosphate hydrolases"/>
    <property type="match status" value="1"/>
</dbReference>
<dbReference type="Proteomes" id="UP000306196">
    <property type="component" value="Unassembled WGS sequence"/>
</dbReference>
<dbReference type="InterPro" id="IPR027417">
    <property type="entry name" value="P-loop_NTPase"/>
</dbReference>
<dbReference type="CDD" id="cd03230">
    <property type="entry name" value="ABC_DR_subfamily_A"/>
    <property type="match status" value="1"/>
</dbReference>
<organism evidence="6 7">
    <name type="scientific">Phragmitibacter flavus</name>
    <dbReference type="NCBI Taxonomy" id="2576071"/>
    <lineage>
        <taxon>Bacteria</taxon>
        <taxon>Pseudomonadati</taxon>
        <taxon>Verrucomicrobiota</taxon>
        <taxon>Verrucomicrobiia</taxon>
        <taxon>Verrucomicrobiales</taxon>
        <taxon>Verrucomicrobiaceae</taxon>
        <taxon>Phragmitibacter</taxon>
    </lineage>
</organism>
<dbReference type="Pfam" id="PF00005">
    <property type="entry name" value="ABC_tran"/>
    <property type="match status" value="1"/>
</dbReference>
<evidence type="ECO:0000313" key="6">
    <source>
        <dbReference type="EMBL" id="TLD68754.1"/>
    </source>
</evidence>
<dbReference type="GO" id="GO:0016887">
    <property type="term" value="F:ATP hydrolysis activity"/>
    <property type="evidence" value="ECO:0007669"/>
    <property type="project" value="InterPro"/>
</dbReference>
<dbReference type="OrthoDB" id="9804819at2"/>
<keyword evidence="4 6" id="KW-0067">ATP-binding</keyword>
<reference evidence="6 7" key="1">
    <citation type="submission" date="2019-05" db="EMBL/GenBank/DDBJ databases">
        <title>Verrucobacter flavum gen. nov., sp. nov. a new member of the family Verrucomicrobiaceae.</title>
        <authorList>
            <person name="Szuroczki S."/>
            <person name="Abbaszade G."/>
            <person name="Szabo A."/>
            <person name="Felfoldi T."/>
            <person name="Schumann P."/>
            <person name="Boka K."/>
            <person name="Keki Z."/>
            <person name="Toumi M."/>
            <person name="Toth E."/>
        </authorList>
    </citation>
    <scope>NUCLEOTIDE SEQUENCE [LARGE SCALE GENOMIC DNA]</scope>
    <source>
        <strain evidence="6 7">MG-N-17</strain>
    </source>
</reference>
<evidence type="ECO:0000256" key="4">
    <source>
        <dbReference type="ARBA" id="ARBA00022840"/>
    </source>
</evidence>
<dbReference type="InterPro" id="IPR003439">
    <property type="entry name" value="ABC_transporter-like_ATP-bd"/>
</dbReference>
<keyword evidence="2" id="KW-0813">Transport</keyword>
<name>A0A5R8K8U1_9BACT</name>
<evidence type="ECO:0000259" key="5">
    <source>
        <dbReference type="PROSITE" id="PS50893"/>
    </source>
</evidence>
<dbReference type="AlphaFoldDB" id="A0A5R8K8U1"/>
<dbReference type="SMART" id="SM00382">
    <property type="entry name" value="AAA"/>
    <property type="match status" value="1"/>
</dbReference>
<protein>
    <submittedName>
        <fullName evidence="6">ABC transporter ATP-binding protein</fullName>
    </submittedName>
</protein>
<evidence type="ECO:0000313" key="7">
    <source>
        <dbReference type="Proteomes" id="UP000306196"/>
    </source>
</evidence>
<evidence type="ECO:0000256" key="2">
    <source>
        <dbReference type="ARBA" id="ARBA00022448"/>
    </source>
</evidence>
<dbReference type="PANTHER" id="PTHR43335:SF3">
    <property type="entry name" value="ABC TRANSPORTER"/>
    <property type="match status" value="1"/>
</dbReference>
<keyword evidence="3" id="KW-0547">Nucleotide-binding</keyword>
<evidence type="ECO:0000256" key="3">
    <source>
        <dbReference type="ARBA" id="ARBA00022741"/>
    </source>
</evidence>
<dbReference type="PANTHER" id="PTHR43335">
    <property type="entry name" value="ABC TRANSPORTER, ATP-BINDING PROTEIN"/>
    <property type="match status" value="1"/>
</dbReference>
<sequence length="329" mass="36862">MNEPPPLPKALVEVRDVDRVFENVHAVRGLSFEIQRGQVVGFIGANGAGKTTTMRMMATLDLPTRGRIFINGEDVVQEPEKVRRLIGWMPDNYGTYSYMTVFEYLDFFARSYGFKKAERTARVKEVMDFADLTVLADRPMDKLSKGMGQRLCFGRMLLPDPELLILDEPAAGLDPKARLEFKNLVRLLAQRGKTLFISSHILSELGEMCDTLLFIDGGKLVYHGASETLKRGNGTDVHGALQFVVDVTVLGSSEGLKEWAALNEGWSFVEERRGGVRLALASDDEMRLAAGLRKMGLGGISVVEFRREERRLEDAFVEMLRKEGVKPKE</sequence>
<comment type="similarity">
    <text evidence="1">Belongs to the ABC transporter superfamily.</text>
</comment>
<evidence type="ECO:0000256" key="1">
    <source>
        <dbReference type="ARBA" id="ARBA00005417"/>
    </source>
</evidence>
<dbReference type="PROSITE" id="PS50893">
    <property type="entry name" value="ABC_TRANSPORTER_2"/>
    <property type="match status" value="1"/>
</dbReference>